<dbReference type="GO" id="GO:1990918">
    <property type="term" value="P:double-strand break repair involved in meiotic recombination"/>
    <property type="evidence" value="ECO:0007669"/>
    <property type="project" value="TreeGrafter"/>
</dbReference>
<evidence type="ECO:0000313" key="7">
    <source>
        <dbReference type="Proteomes" id="UP000762676"/>
    </source>
</evidence>
<dbReference type="EMBL" id="BMAT01003629">
    <property type="protein sequence ID" value="GFR59174.1"/>
    <property type="molecule type" value="Genomic_DNA"/>
</dbReference>
<dbReference type="PROSITE" id="PS51193">
    <property type="entry name" value="HELICASE_ATP_BIND_2"/>
    <property type="match status" value="1"/>
</dbReference>
<feature type="region of interest" description="Disordered" evidence="4">
    <location>
        <begin position="94"/>
        <end position="131"/>
    </location>
</feature>
<dbReference type="PANTHER" id="PTHR11472:SF47">
    <property type="entry name" value="FANCONI ANEMIA GROUP J PROTEIN"/>
    <property type="match status" value="1"/>
</dbReference>
<reference evidence="6 7" key="1">
    <citation type="journal article" date="2021" name="Elife">
        <title>Chloroplast acquisition without the gene transfer in kleptoplastic sea slugs, Plakobranchus ocellatus.</title>
        <authorList>
            <person name="Maeda T."/>
            <person name="Takahashi S."/>
            <person name="Yoshida T."/>
            <person name="Shimamura S."/>
            <person name="Takaki Y."/>
            <person name="Nagai Y."/>
            <person name="Toyoda A."/>
            <person name="Suzuki Y."/>
            <person name="Arimoto A."/>
            <person name="Ishii H."/>
            <person name="Satoh N."/>
            <person name="Nishiyama T."/>
            <person name="Hasebe M."/>
            <person name="Maruyama T."/>
            <person name="Minagawa J."/>
            <person name="Obokata J."/>
            <person name="Shigenobu S."/>
        </authorList>
    </citation>
    <scope>NUCLEOTIDE SEQUENCE [LARGE SCALE GENOMIC DNA]</scope>
</reference>
<keyword evidence="3" id="KW-0067">ATP-binding</keyword>
<keyword evidence="2" id="KW-0378">Hydrolase</keyword>
<gene>
    <name evidence="6" type="ORF">ElyMa_001787700</name>
</gene>
<sequence>MSHQEYKISGVSVLFPCKPYPSQFSMMDKILKGIERRQNCLLESPTGSGKSLALLCSALAWQAAEKAKKDLEDAQDFEKAQSTCDCNVEKGKSDLLSTTETPKASAENKETDPAEAENRSKFGWPTFGIVV</sequence>
<dbReference type="GO" id="GO:0005634">
    <property type="term" value="C:nucleus"/>
    <property type="evidence" value="ECO:0007669"/>
    <property type="project" value="TreeGrafter"/>
</dbReference>
<dbReference type="AlphaFoldDB" id="A0AAV4EEH8"/>
<dbReference type="GO" id="GO:0006289">
    <property type="term" value="P:nucleotide-excision repair"/>
    <property type="evidence" value="ECO:0007669"/>
    <property type="project" value="TreeGrafter"/>
</dbReference>
<evidence type="ECO:0000256" key="4">
    <source>
        <dbReference type="SAM" id="MobiDB-lite"/>
    </source>
</evidence>
<dbReference type="SUPFAM" id="SSF52540">
    <property type="entry name" value="P-loop containing nucleoside triphosphate hydrolases"/>
    <property type="match status" value="1"/>
</dbReference>
<dbReference type="InterPro" id="IPR045028">
    <property type="entry name" value="DinG/Rad3-like"/>
</dbReference>
<dbReference type="Proteomes" id="UP000762676">
    <property type="component" value="Unassembled WGS sequence"/>
</dbReference>
<dbReference type="InterPro" id="IPR014013">
    <property type="entry name" value="Helic_SF1/SF2_ATP-bd_DinG/Rad3"/>
</dbReference>
<keyword evidence="6" id="KW-0347">Helicase</keyword>
<accession>A0AAV4EEH8</accession>
<proteinExistence type="predicted"/>
<dbReference type="InterPro" id="IPR027417">
    <property type="entry name" value="P-loop_NTPase"/>
</dbReference>
<comment type="caution">
    <text evidence="6">The sequence shown here is derived from an EMBL/GenBank/DDBJ whole genome shotgun (WGS) entry which is preliminary data.</text>
</comment>
<evidence type="ECO:0000259" key="5">
    <source>
        <dbReference type="PROSITE" id="PS51193"/>
    </source>
</evidence>
<evidence type="ECO:0000313" key="6">
    <source>
        <dbReference type="EMBL" id="GFR59174.1"/>
    </source>
</evidence>
<keyword evidence="1" id="KW-0547">Nucleotide-binding</keyword>
<dbReference type="GO" id="GO:0005524">
    <property type="term" value="F:ATP binding"/>
    <property type="evidence" value="ECO:0007669"/>
    <property type="project" value="UniProtKB-KW"/>
</dbReference>
<dbReference type="GO" id="GO:0003678">
    <property type="term" value="F:DNA helicase activity"/>
    <property type="evidence" value="ECO:0007669"/>
    <property type="project" value="TreeGrafter"/>
</dbReference>
<dbReference type="Gene3D" id="3.40.50.300">
    <property type="entry name" value="P-loop containing nucleotide triphosphate hydrolases"/>
    <property type="match status" value="1"/>
</dbReference>
<name>A0AAV4EEH8_9GAST</name>
<evidence type="ECO:0000256" key="3">
    <source>
        <dbReference type="ARBA" id="ARBA00022840"/>
    </source>
</evidence>
<feature type="domain" description="Helicase ATP-binding" evidence="5">
    <location>
        <begin position="9"/>
        <end position="131"/>
    </location>
</feature>
<dbReference type="GO" id="GO:0016787">
    <property type="term" value="F:hydrolase activity"/>
    <property type="evidence" value="ECO:0007669"/>
    <property type="project" value="UniProtKB-KW"/>
</dbReference>
<feature type="compositionally biased region" description="Basic and acidic residues" evidence="4">
    <location>
        <begin position="106"/>
        <end position="120"/>
    </location>
</feature>
<evidence type="ECO:0000256" key="1">
    <source>
        <dbReference type="ARBA" id="ARBA00022741"/>
    </source>
</evidence>
<dbReference type="PANTHER" id="PTHR11472">
    <property type="entry name" value="DNA REPAIR DEAD HELICASE RAD3/XP-D SUBFAMILY MEMBER"/>
    <property type="match status" value="1"/>
</dbReference>
<protein>
    <submittedName>
        <fullName evidence="6">Regulator of telomere elongation helicase 1 homolog</fullName>
    </submittedName>
</protein>
<organism evidence="6 7">
    <name type="scientific">Elysia marginata</name>
    <dbReference type="NCBI Taxonomy" id="1093978"/>
    <lineage>
        <taxon>Eukaryota</taxon>
        <taxon>Metazoa</taxon>
        <taxon>Spiralia</taxon>
        <taxon>Lophotrochozoa</taxon>
        <taxon>Mollusca</taxon>
        <taxon>Gastropoda</taxon>
        <taxon>Heterobranchia</taxon>
        <taxon>Euthyneura</taxon>
        <taxon>Panpulmonata</taxon>
        <taxon>Sacoglossa</taxon>
        <taxon>Placobranchoidea</taxon>
        <taxon>Plakobranchidae</taxon>
        <taxon>Elysia</taxon>
    </lineage>
</organism>
<keyword evidence="7" id="KW-1185">Reference proteome</keyword>
<evidence type="ECO:0000256" key="2">
    <source>
        <dbReference type="ARBA" id="ARBA00022801"/>
    </source>
</evidence>